<feature type="transmembrane region" description="Helical" evidence="6">
    <location>
        <begin position="222"/>
        <end position="246"/>
    </location>
</feature>
<dbReference type="PANTHER" id="PTHR23513:SF6">
    <property type="entry name" value="MAJOR FACILITATOR SUPERFAMILY ASSOCIATED DOMAIN-CONTAINING PROTEIN"/>
    <property type="match status" value="1"/>
</dbReference>
<feature type="transmembrane region" description="Helical" evidence="6">
    <location>
        <begin position="373"/>
        <end position="391"/>
    </location>
</feature>
<evidence type="ECO:0000256" key="3">
    <source>
        <dbReference type="ARBA" id="ARBA00022692"/>
    </source>
</evidence>
<keyword evidence="9" id="KW-1185">Reference proteome</keyword>
<feature type="transmembrane region" description="Helical" evidence="6">
    <location>
        <begin position="135"/>
        <end position="157"/>
    </location>
</feature>
<evidence type="ECO:0000256" key="6">
    <source>
        <dbReference type="SAM" id="Phobius"/>
    </source>
</evidence>
<comment type="subcellular location">
    <subcellularLocation>
        <location evidence="1">Cell membrane</location>
        <topology evidence="1">Multi-pass membrane protein</topology>
    </subcellularLocation>
</comment>
<dbReference type="RefSeq" id="WP_166856847.1">
    <property type="nucleotide sequence ID" value="NZ_CP063989.1"/>
</dbReference>
<keyword evidence="2" id="KW-1003">Cell membrane</keyword>
<dbReference type="PANTHER" id="PTHR23513">
    <property type="entry name" value="INTEGRAL MEMBRANE EFFLUX PROTEIN-RELATED"/>
    <property type="match status" value="1"/>
</dbReference>
<dbReference type="Gene3D" id="1.20.1250.20">
    <property type="entry name" value="MFS general substrate transporter like domains"/>
    <property type="match status" value="1"/>
</dbReference>
<dbReference type="InterPro" id="IPR036259">
    <property type="entry name" value="MFS_trans_sf"/>
</dbReference>
<keyword evidence="5 6" id="KW-0472">Membrane</keyword>
<sequence>MQLATYFTSFAFSLFGNSIANVVLPVLVLVSTGEALSAGLVALASGASTFVFGLLSGPLIDRYDRRLLASAGDLVSASSIGLLATVGTFGELSLTWFIISAFLSGIGDMPAWNAREAMIYGVQRHSRVALQTLVGVRETVSALAIVLGPTFAGLLMNFFDARLVLWVTAATSLIAGTLCLAAPRAYGRMDKSEGESSKITYWTSFRDGIVFLGRSKNAVLRALTGLNVASVMLVSILQGLLIPVFMTLRDVGYANGPALAAVGLGLLSGGVIYALVGTKVHAWPLTLGASLLNVVGLVLLVQFYSVIYTIVMCFFFGLSSAAVGAVTGVVSLQVTPEEMRGRINGLQNSFSMVIGPLGIFLTAWLISGTSVTSAGWALVIFWMIVNALFLLNKRVRRAVQESQ</sequence>
<keyword evidence="3 6" id="KW-0812">Transmembrane</keyword>
<dbReference type="InterPro" id="IPR011701">
    <property type="entry name" value="MFS"/>
</dbReference>
<accession>A0A7T0LJ68</accession>
<dbReference type="AlphaFoldDB" id="A0A7T0LJ68"/>
<dbReference type="InterPro" id="IPR020846">
    <property type="entry name" value="MFS_dom"/>
</dbReference>
<dbReference type="PROSITE" id="PS50850">
    <property type="entry name" value="MFS"/>
    <property type="match status" value="1"/>
</dbReference>
<feature type="transmembrane region" description="Helical" evidence="6">
    <location>
        <begin position="36"/>
        <end position="55"/>
    </location>
</feature>
<evidence type="ECO:0000256" key="4">
    <source>
        <dbReference type="ARBA" id="ARBA00022989"/>
    </source>
</evidence>
<name>A0A7T0LJ68_9ACTO</name>
<proteinExistence type="predicted"/>
<evidence type="ECO:0000313" key="8">
    <source>
        <dbReference type="EMBL" id="QPL04717.1"/>
    </source>
</evidence>
<feature type="transmembrane region" description="Helical" evidence="6">
    <location>
        <begin position="94"/>
        <end position="114"/>
    </location>
</feature>
<evidence type="ECO:0000256" key="2">
    <source>
        <dbReference type="ARBA" id="ARBA00022475"/>
    </source>
</evidence>
<evidence type="ECO:0000256" key="5">
    <source>
        <dbReference type="ARBA" id="ARBA00023136"/>
    </source>
</evidence>
<feature type="transmembrane region" description="Helical" evidence="6">
    <location>
        <begin position="67"/>
        <end position="88"/>
    </location>
</feature>
<keyword evidence="4 6" id="KW-1133">Transmembrane helix</keyword>
<dbReference type="CDD" id="cd06173">
    <property type="entry name" value="MFS_MefA_like"/>
    <property type="match status" value="1"/>
</dbReference>
<feature type="transmembrane region" description="Helical" evidence="6">
    <location>
        <begin position="163"/>
        <end position="182"/>
    </location>
</feature>
<evidence type="ECO:0000259" key="7">
    <source>
        <dbReference type="PROSITE" id="PS50850"/>
    </source>
</evidence>
<dbReference type="GO" id="GO:0005886">
    <property type="term" value="C:plasma membrane"/>
    <property type="evidence" value="ECO:0007669"/>
    <property type="project" value="UniProtKB-SubCell"/>
</dbReference>
<feature type="transmembrane region" description="Helical" evidence="6">
    <location>
        <begin position="307"/>
        <end position="330"/>
    </location>
</feature>
<dbReference type="SUPFAM" id="SSF103473">
    <property type="entry name" value="MFS general substrate transporter"/>
    <property type="match status" value="1"/>
</dbReference>
<evidence type="ECO:0000313" key="9">
    <source>
        <dbReference type="Proteomes" id="UP000594637"/>
    </source>
</evidence>
<feature type="transmembrane region" description="Helical" evidence="6">
    <location>
        <begin position="258"/>
        <end position="276"/>
    </location>
</feature>
<protein>
    <submittedName>
        <fullName evidence="8">MFS transporter</fullName>
    </submittedName>
</protein>
<gene>
    <name evidence="8" type="ORF">ID810_07990</name>
</gene>
<dbReference type="Pfam" id="PF07690">
    <property type="entry name" value="MFS_1"/>
    <property type="match status" value="1"/>
</dbReference>
<evidence type="ECO:0000256" key="1">
    <source>
        <dbReference type="ARBA" id="ARBA00004651"/>
    </source>
</evidence>
<organism evidence="8 9">
    <name type="scientific">Actinomyces respiraculi</name>
    <dbReference type="NCBI Taxonomy" id="2744574"/>
    <lineage>
        <taxon>Bacteria</taxon>
        <taxon>Bacillati</taxon>
        <taxon>Actinomycetota</taxon>
        <taxon>Actinomycetes</taxon>
        <taxon>Actinomycetales</taxon>
        <taxon>Actinomycetaceae</taxon>
        <taxon>Actinomyces</taxon>
    </lineage>
</organism>
<reference evidence="8 9" key="1">
    <citation type="submission" date="2020-11" db="EMBL/GenBank/DDBJ databases">
        <title>Actinomyces sp. ZJ750.</title>
        <authorList>
            <person name="Zhou J."/>
        </authorList>
    </citation>
    <scope>NUCLEOTIDE SEQUENCE [LARGE SCALE GENOMIC DNA]</scope>
    <source>
        <strain evidence="8 9">ZJ750</strain>
    </source>
</reference>
<feature type="transmembrane region" description="Helical" evidence="6">
    <location>
        <begin position="283"/>
        <end position="301"/>
    </location>
</feature>
<dbReference type="KEGG" id="arep:ID810_07990"/>
<feature type="transmembrane region" description="Helical" evidence="6">
    <location>
        <begin position="350"/>
        <end position="367"/>
    </location>
</feature>
<dbReference type="EMBL" id="CP063989">
    <property type="protein sequence ID" value="QPL04717.1"/>
    <property type="molecule type" value="Genomic_DNA"/>
</dbReference>
<dbReference type="Proteomes" id="UP000594637">
    <property type="component" value="Chromosome"/>
</dbReference>
<dbReference type="GO" id="GO:0022857">
    <property type="term" value="F:transmembrane transporter activity"/>
    <property type="evidence" value="ECO:0007669"/>
    <property type="project" value="InterPro"/>
</dbReference>
<feature type="domain" description="Major facilitator superfamily (MFS) profile" evidence="7">
    <location>
        <begin position="1"/>
        <end position="395"/>
    </location>
</feature>